<feature type="region of interest" description="Disordered" evidence="1">
    <location>
        <begin position="74"/>
        <end position="101"/>
    </location>
</feature>
<name>A0ABT3K5K6_9PROT</name>
<gene>
    <name evidence="3" type="ORF">NO263_08930</name>
</gene>
<evidence type="ECO:0000313" key="4">
    <source>
        <dbReference type="Proteomes" id="UP001526337"/>
    </source>
</evidence>
<reference evidence="3 4" key="1">
    <citation type="submission" date="2022-07" db="EMBL/GenBank/DDBJ databases">
        <title>Genome stability of Gluconacetobacter entanii AV429.</title>
        <authorList>
            <person name="Trcek J."/>
            <person name="Cepec E."/>
        </authorList>
    </citation>
    <scope>NUCLEOTIDE SEQUENCE [LARGE SCALE GENOMIC DNA]</scope>
    <source>
        <strain evidence="3 4">AV429_2022</strain>
    </source>
</reference>
<evidence type="ECO:0000256" key="1">
    <source>
        <dbReference type="SAM" id="MobiDB-lite"/>
    </source>
</evidence>
<evidence type="ECO:0000313" key="3">
    <source>
        <dbReference type="EMBL" id="MCW4590703.1"/>
    </source>
</evidence>
<comment type="caution">
    <text evidence="3">The sequence shown here is derived from an EMBL/GenBank/DDBJ whole genome shotgun (WGS) entry which is preliminary data.</text>
</comment>
<dbReference type="RefSeq" id="WP_244949375.1">
    <property type="nucleotide sequence ID" value="NZ_JABJWD010000047.1"/>
</dbReference>
<organism evidence="3 4">
    <name type="scientific">Gluconacetobacter entanii</name>
    <dbReference type="NCBI Taxonomy" id="108528"/>
    <lineage>
        <taxon>Bacteria</taxon>
        <taxon>Pseudomonadati</taxon>
        <taxon>Pseudomonadota</taxon>
        <taxon>Alphaproteobacteria</taxon>
        <taxon>Acetobacterales</taxon>
        <taxon>Acetobacteraceae</taxon>
        <taxon>Gluconacetobacter</taxon>
    </lineage>
</organism>
<proteinExistence type="predicted"/>
<keyword evidence="2" id="KW-0732">Signal</keyword>
<feature type="chain" id="PRO_5046588766" description="3',5'-cyclic-nucleotide phosphodiesterase" evidence="2">
    <location>
        <begin position="26"/>
        <end position="101"/>
    </location>
</feature>
<feature type="signal peptide" evidence="2">
    <location>
        <begin position="1"/>
        <end position="25"/>
    </location>
</feature>
<accession>A0ABT3K5K6</accession>
<sequence>MRRFSFRGTVLLGGLLLATAPGAWAREHTRQQQARACQGDALRLCATSIPDEKRITACMQRKIDRLSPRCRAMFTPPGTDTPGGVTQATPPVAARPPDGQS</sequence>
<protein>
    <recommendedName>
        <fullName evidence="5">3',5'-cyclic-nucleotide phosphodiesterase</fullName>
    </recommendedName>
</protein>
<feature type="compositionally biased region" description="Low complexity" evidence="1">
    <location>
        <begin position="75"/>
        <end position="84"/>
    </location>
</feature>
<dbReference type="EMBL" id="JANGSQ010000102">
    <property type="protein sequence ID" value="MCW4590703.1"/>
    <property type="molecule type" value="Genomic_DNA"/>
</dbReference>
<evidence type="ECO:0008006" key="5">
    <source>
        <dbReference type="Google" id="ProtNLM"/>
    </source>
</evidence>
<evidence type="ECO:0000256" key="2">
    <source>
        <dbReference type="SAM" id="SignalP"/>
    </source>
</evidence>
<dbReference type="Proteomes" id="UP001526337">
    <property type="component" value="Unassembled WGS sequence"/>
</dbReference>
<keyword evidence="4" id="KW-1185">Reference proteome</keyword>